<gene>
    <name evidence="1" type="ORF">NCAV_0837</name>
</gene>
<dbReference type="EMBL" id="LT981265">
    <property type="protein sequence ID" value="SPC34015.1"/>
    <property type="molecule type" value="Genomic_DNA"/>
</dbReference>
<dbReference type="PANTHER" id="PTHR40696">
    <property type="entry name" value="DUF371 FAMILY PROTEIN"/>
    <property type="match status" value="1"/>
</dbReference>
<evidence type="ECO:0000313" key="2">
    <source>
        <dbReference type="Proteomes" id="UP000236248"/>
    </source>
</evidence>
<dbReference type="PANTHER" id="PTHR40696:SF1">
    <property type="entry name" value="DUF371 DOMAIN-CONTAINING PROTEIN"/>
    <property type="match status" value="1"/>
</dbReference>
<reference evidence="2" key="1">
    <citation type="submission" date="2018-01" db="EMBL/GenBank/DDBJ databases">
        <authorList>
            <person name="Kerou L M."/>
        </authorList>
    </citation>
    <scope>NUCLEOTIDE SEQUENCE [LARGE SCALE GENOMIC DNA]</scope>
    <source>
        <strain evidence="2">SCU2</strain>
    </source>
</reference>
<protein>
    <recommendedName>
        <fullName evidence="3">DUF371 domain-containing protein</fullName>
    </recommendedName>
</protein>
<dbReference type="InterPro" id="IPR023131">
    <property type="entry name" value="Mth639-like_dom_sf"/>
</dbReference>
<accession>A0A2K5AQW1</accession>
<evidence type="ECO:0008006" key="3">
    <source>
        <dbReference type="Google" id="ProtNLM"/>
    </source>
</evidence>
<dbReference type="Gene3D" id="2.60.120.630">
    <property type="entry name" value="mth639 domain like"/>
    <property type="match status" value="1"/>
</dbReference>
<keyword evidence="2" id="KW-1185">Reference proteome</keyword>
<sequence length="139" mass="15961">MVHEVTITFHGHRNVRALHRSTIEVTRDEHLTTRGDCIVGVKADKACRDLNALIGDIIRDDGREVRFTILVRGMEWRFTAKGCRMLTLEDDRSIVIRKSRYVCPRTLAIMSNASAIDMPREMVKMLMDESTRGLMIIEC</sequence>
<proteinExistence type="predicted"/>
<dbReference type="KEGG" id="ncv:NCAV_0837"/>
<evidence type="ECO:0000313" key="1">
    <source>
        <dbReference type="EMBL" id="SPC34015.1"/>
    </source>
</evidence>
<dbReference type="Proteomes" id="UP000236248">
    <property type="component" value="Chromosome NCAV"/>
</dbReference>
<dbReference type="Pfam" id="PF04027">
    <property type="entry name" value="DUF371"/>
    <property type="match status" value="1"/>
</dbReference>
<dbReference type="AlphaFoldDB" id="A0A2K5AQW1"/>
<name>A0A2K5AQW1_9ARCH</name>
<dbReference type="InterPro" id="IPR007171">
    <property type="entry name" value="DUF371"/>
</dbReference>
<organism evidence="1 2">
    <name type="scientific">Candidatus Nitrosocaldus cavascurensis</name>
    <dbReference type="NCBI Taxonomy" id="2058097"/>
    <lineage>
        <taxon>Archaea</taxon>
        <taxon>Nitrososphaerota</taxon>
        <taxon>Nitrososphaeria</taxon>
        <taxon>Candidatus Nitrosocaldales</taxon>
        <taxon>Candidatus Nitrosocaldaceae</taxon>
        <taxon>Candidatus Nitrosocaldus</taxon>
    </lineage>
</organism>